<gene>
    <name evidence="3" type="ORF">TSTA_121220</name>
</gene>
<evidence type="ECO:0000313" key="4">
    <source>
        <dbReference type="Proteomes" id="UP000001745"/>
    </source>
</evidence>
<dbReference type="InterPro" id="IPR001810">
    <property type="entry name" value="F-box_dom"/>
</dbReference>
<evidence type="ECO:0000256" key="1">
    <source>
        <dbReference type="SAM" id="MobiDB-lite"/>
    </source>
</evidence>
<dbReference type="Pfam" id="PF00646">
    <property type="entry name" value="F-box"/>
    <property type="match status" value="1"/>
</dbReference>
<feature type="domain" description="F-box" evidence="2">
    <location>
        <begin position="2"/>
        <end position="40"/>
    </location>
</feature>
<proteinExistence type="predicted"/>
<name>B8MA49_TALSN</name>
<sequence length="628" mass="70916">MLLDLPPELVQLVLKHCCTSAYIQAAFSCRTLYRIASSSRDVILHHLKTNPGPGFRMQADQKSKDNTERLTTRELFLLLRRGASEHLLNGSVDFDRTMYTFNGKIIDNPACSMNYAKDRKAILLVFKDDERIYHCPTGANGKVRIENAQTCKLPVLNLDRIRIIKTTYATDTEDLVGVIIKNEESTLEDDDGEAPPFFNEELQREKQRYRTGYLLLFLEETQKITRVALCQLPDDGYKVNALAAKFAHEFAISWEKIDGSDHMVSVYRAWLDDYKGRFTHGVPDLQYSETAVVNKEGLWVQPRSGVAQLSQHREVAGLGPVAELRYNDRNQLLHSHRGSTIFSYYHNLSFLRGEHGTTIVGNSAHRNYARIMNDQSDLSLLYFTVDIPFFATHETYTPLDGDNDICRWRYLSYAIGTPRSGGKAVACLLKAQSECRAITCMHETNLERGRRLPSWEAVAMLCGHPELSPSTIGGIFAASPNGTRVAVSNWNTLYVWALNPGEVILGRESSYYPRTWCLEEDDEKLTELRPVVIHMEAVCFKLMFTENDDVIVGLTDRGLMTWDLGPQTRRRRDTLNLDTENAPIVGYGPRIPELHTDYSSEGGSEAGEEDAGDDSADESEEADDMAVD</sequence>
<dbReference type="CDD" id="cd09917">
    <property type="entry name" value="F-box_SF"/>
    <property type="match status" value="1"/>
</dbReference>
<dbReference type="EMBL" id="EQ962655">
    <property type="protein sequence ID" value="EED18378.1"/>
    <property type="molecule type" value="Genomic_DNA"/>
</dbReference>
<dbReference type="OrthoDB" id="6058203at2759"/>
<dbReference type="eggNOG" id="ENOG502S366">
    <property type="taxonomic scope" value="Eukaryota"/>
</dbReference>
<dbReference type="PhylomeDB" id="B8MA49"/>
<dbReference type="InParanoid" id="B8MA49"/>
<organism evidence="3 4">
    <name type="scientific">Talaromyces stipitatus (strain ATCC 10500 / CBS 375.48 / QM 6759 / NRRL 1006)</name>
    <name type="common">Penicillium stipitatum</name>
    <dbReference type="NCBI Taxonomy" id="441959"/>
    <lineage>
        <taxon>Eukaryota</taxon>
        <taxon>Fungi</taxon>
        <taxon>Dikarya</taxon>
        <taxon>Ascomycota</taxon>
        <taxon>Pezizomycotina</taxon>
        <taxon>Eurotiomycetes</taxon>
        <taxon>Eurotiomycetidae</taxon>
        <taxon>Eurotiales</taxon>
        <taxon>Trichocomaceae</taxon>
        <taxon>Talaromyces</taxon>
        <taxon>Talaromyces sect. Talaromyces</taxon>
    </lineage>
</organism>
<dbReference type="AlphaFoldDB" id="B8MA49"/>
<dbReference type="OMA" id="CHWQYLA"/>
<dbReference type="HOGENOM" id="CLU_029869_0_0_1"/>
<keyword evidence="4" id="KW-1185">Reference proteome</keyword>
<protein>
    <submittedName>
        <fullName evidence="3">F-box domain protein</fullName>
    </submittedName>
</protein>
<dbReference type="GeneID" id="8099362"/>
<dbReference type="VEuPathDB" id="FungiDB:TSTA_121220"/>
<dbReference type="STRING" id="441959.B8MA49"/>
<evidence type="ECO:0000313" key="3">
    <source>
        <dbReference type="EMBL" id="EED18378.1"/>
    </source>
</evidence>
<evidence type="ECO:0000259" key="2">
    <source>
        <dbReference type="Pfam" id="PF00646"/>
    </source>
</evidence>
<dbReference type="Proteomes" id="UP000001745">
    <property type="component" value="Unassembled WGS sequence"/>
</dbReference>
<feature type="compositionally biased region" description="Acidic residues" evidence="1">
    <location>
        <begin position="606"/>
        <end position="628"/>
    </location>
</feature>
<dbReference type="RefSeq" id="XP_002482370.1">
    <property type="nucleotide sequence ID" value="XM_002482325.1"/>
</dbReference>
<feature type="region of interest" description="Disordered" evidence="1">
    <location>
        <begin position="586"/>
        <end position="628"/>
    </location>
</feature>
<reference evidence="4" key="1">
    <citation type="journal article" date="2015" name="Genome Announc.">
        <title>Genome sequence of the AIDS-associated pathogen Penicillium marneffei (ATCC18224) and its near taxonomic relative Talaromyces stipitatus (ATCC10500).</title>
        <authorList>
            <person name="Nierman W.C."/>
            <person name="Fedorova-Abrams N.D."/>
            <person name="Andrianopoulos A."/>
        </authorList>
    </citation>
    <scope>NUCLEOTIDE SEQUENCE [LARGE SCALE GENOMIC DNA]</scope>
    <source>
        <strain evidence="4">ATCC 10500 / CBS 375.48 / QM 6759 / NRRL 1006</strain>
    </source>
</reference>
<accession>B8MA49</accession>